<proteinExistence type="predicted"/>
<organism evidence="3 4">
    <name type="scientific">Amycolatopsis antarctica</name>
    <dbReference type="NCBI Taxonomy" id="1854586"/>
    <lineage>
        <taxon>Bacteria</taxon>
        <taxon>Bacillati</taxon>
        <taxon>Actinomycetota</taxon>
        <taxon>Actinomycetes</taxon>
        <taxon>Pseudonocardiales</taxon>
        <taxon>Pseudonocardiaceae</taxon>
        <taxon>Amycolatopsis</taxon>
    </lineage>
</organism>
<evidence type="ECO:0000256" key="2">
    <source>
        <dbReference type="SAM" id="Phobius"/>
    </source>
</evidence>
<dbReference type="OrthoDB" id="3693726at2"/>
<evidence type="ECO:0000313" key="4">
    <source>
        <dbReference type="Proteomes" id="UP000242444"/>
    </source>
</evidence>
<accession>A0A263D7L4</accession>
<gene>
    <name evidence="3" type="ORF">CFN78_04375</name>
</gene>
<keyword evidence="4" id="KW-1185">Reference proteome</keyword>
<keyword evidence="2" id="KW-1133">Transmembrane helix</keyword>
<name>A0A263D7L4_9PSEU</name>
<feature type="transmembrane region" description="Helical" evidence="2">
    <location>
        <begin position="46"/>
        <end position="67"/>
    </location>
</feature>
<keyword evidence="2" id="KW-0472">Membrane</keyword>
<feature type="transmembrane region" description="Helical" evidence="2">
    <location>
        <begin position="6"/>
        <end position="25"/>
    </location>
</feature>
<dbReference type="RefSeq" id="WP_094861269.1">
    <property type="nucleotide sequence ID" value="NZ_NKYE01000002.1"/>
</dbReference>
<dbReference type="EMBL" id="NKYE01000002">
    <property type="protein sequence ID" value="OZM74371.1"/>
    <property type="molecule type" value="Genomic_DNA"/>
</dbReference>
<keyword evidence="2" id="KW-0812">Transmembrane</keyword>
<protein>
    <submittedName>
        <fullName evidence="3">Uncharacterized protein</fullName>
    </submittedName>
</protein>
<dbReference type="AlphaFoldDB" id="A0A263D7L4"/>
<sequence>MDTNAYMTFLLVGVLLVAIDGQIIYRSGRRYLENAEGSADSGASMVRLITVLFHLVVLGLLALLSTIDLGGGSSAVAVVGKLGVVLLILAVAHAVALAVLARIRDEQVVGQHIADRRGPAAGTGQSGAAVTPVPGQQGRDPRLSPPLERGTYPATDR</sequence>
<reference evidence="3 4" key="1">
    <citation type="submission" date="2017-07" db="EMBL/GenBank/DDBJ databases">
        <title>Amycolatopsis antarcticus sp. nov., isolated from the surface of an Antarcticus brown macroalga.</title>
        <authorList>
            <person name="Wang J."/>
            <person name="Leiva S."/>
            <person name="Huang J."/>
            <person name="Huang Y."/>
        </authorList>
    </citation>
    <scope>NUCLEOTIDE SEQUENCE [LARGE SCALE GENOMIC DNA]</scope>
    <source>
        <strain evidence="3 4">AU-G6</strain>
    </source>
</reference>
<dbReference type="InParanoid" id="A0A263D7L4"/>
<feature type="transmembrane region" description="Helical" evidence="2">
    <location>
        <begin position="79"/>
        <end position="101"/>
    </location>
</feature>
<evidence type="ECO:0000256" key="1">
    <source>
        <dbReference type="SAM" id="MobiDB-lite"/>
    </source>
</evidence>
<dbReference type="Proteomes" id="UP000242444">
    <property type="component" value="Unassembled WGS sequence"/>
</dbReference>
<evidence type="ECO:0000313" key="3">
    <source>
        <dbReference type="EMBL" id="OZM74371.1"/>
    </source>
</evidence>
<feature type="region of interest" description="Disordered" evidence="1">
    <location>
        <begin position="116"/>
        <end position="157"/>
    </location>
</feature>
<comment type="caution">
    <text evidence="3">The sequence shown here is derived from an EMBL/GenBank/DDBJ whole genome shotgun (WGS) entry which is preliminary data.</text>
</comment>